<protein>
    <submittedName>
        <fullName evidence="1">Uncharacterized protein</fullName>
    </submittedName>
</protein>
<dbReference type="AlphaFoldDB" id="A0A1J5PHB8"/>
<reference evidence="1" key="1">
    <citation type="submission" date="2016-10" db="EMBL/GenBank/DDBJ databases">
        <title>Sequence of Gallionella enrichment culture.</title>
        <authorList>
            <person name="Poehlein A."/>
            <person name="Muehling M."/>
            <person name="Daniel R."/>
        </authorList>
    </citation>
    <scope>NUCLEOTIDE SEQUENCE</scope>
</reference>
<sequence>MHSVFMNEPLVGQQSRKQALPAAATLVVAPCGLRHNALLLF</sequence>
<dbReference type="EMBL" id="MLJW01004328">
    <property type="protein sequence ID" value="OIQ70176.1"/>
    <property type="molecule type" value="Genomic_DNA"/>
</dbReference>
<name>A0A1J5PHB8_9ZZZZ</name>
<comment type="caution">
    <text evidence="1">The sequence shown here is derived from an EMBL/GenBank/DDBJ whole genome shotgun (WGS) entry which is preliminary data.</text>
</comment>
<accession>A0A1J5PHB8</accession>
<gene>
    <name evidence="1" type="ORF">GALL_482140</name>
</gene>
<organism evidence="1">
    <name type="scientific">mine drainage metagenome</name>
    <dbReference type="NCBI Taxonomy" id="410659"/>
    <lineage>
        <taxon>unclassified sequences</taxon>
        <taxon>metagenomes</taxon>
        <taxon>ecological metagenomes</taxon>
    </lineage>
</organism>
<evidence type="ECO:0000313" key="1">
    <source>
        <dbReference type="EMBL" id="OIQ70176.1"/>
    </source>
</evidence>
<proteinExistence type="predicted"/>